<dbReference type="AlphaFoldDB" id="A0A292Q697"/>
<dbReference type="GO" id="GO:0000824">
    <property type="term" value="F:inositol-1,4,5,6-tetrakisphosphate 3-kinase activity"/>
    <property type="evidence" value="ECO:0007669"/>
    <property type="project" value="TreeGrafter"/>
</dbReference>
<evidence type="ECO:0000256" key="5">
    <source>
        <dbReference type="SAM" id="MobiDB-lite"/>
    </source>
</evidence>
<dbReference type="PANTHER" id="PTHR12400:SF103">
    <property type="entry name" value="INOSITOL POLYPHOSPHATE MULTIKINASE"/>
    <property type="match status" value="1"/>
</dbReference>
<dbReference type="GO" id="GO:0005737">
    <property type="term" value="C:cytoplasm"/>
    <property type="evidence" value="ECO:0007669"/>
    <property type="project" value="TreeGrafter"/>
</dbReference>
<dbReference type="GO" id="GO:0046854">
    <property type="term" value="P:phosphatidylinositol phosphate biosynthetic process"/>
    <property type="evidence" value="ECO:0007669"/>
    <property type="project" value="TreeGrafter"/>
</dbReference>
<evidence type="ECO:0000313" key="7">
    <source>
        <dbReference type="Proteomes" id="UP001412239"/>
    </source>
</evidence>
<proteinExistence type="inferred from homology"/>
<gene>
    <name evidence="6" type="ORF">GSTUAT00001573001</name>
</gene>
<dbReference type="PANTHER" id="PTHR12400">
    <property type="entry name" value="INOSITOL POLYPHOSPHATE KINASE"/>
    <property type="match status" value="1"/>
</dbReference>
<protein>
    <recommendedName>
        <fullName evidence="4">Kinase</fullName>
        <ecNumber evidence="4">2.7.-.-</ecNumber>
    </recommendedName>
</protein>
<dbReference type="Gene3D" id="3.30.470.160">
    <property type="entry name" value="Inositol polyphosphate kinase"/>
    <property type="match status" value="1"/>
</dbReference>
<dbReference type="GO" id="GO:0005634">
    <property type="term" value="C:nucleus"/>
    <property type="evidence" value="ECO:0007669"/>
    <property type="project" value="TreeGrafter"/>
</dbReference>
<evidence type="ECO:0000256" key="4">
    <source>
        <dbReference type="RuleBase" id="RU363090"/>
    </source>
</evidence>
<evidence type="ECO:0000256" key="2">
    <source>
        <dbReference type="ARBA" id="ARBA00022679"/>
    </source>
</evidence>
<comment type="similarity">
    <text evidence="1 4">Belongs to the inositol phosphokinase (IPK) family.</text>
</comment>
<dbReference type="EMBL" id="LN890960">
    <property type="protein sequence ID" value="CUS14283.1"/>
    <property type="molecule type" value="Genomic_DNA"/>
</dbReference>
<organism evidence="6 7">
    <name type="scientific">Tuber aestivum</name>
    <name type="common">summer truffle</name>
    <dbReference type="NCBI Taxonomy" id="59557"/>
    <lineage>
        <taxon>Eukaryota</taxon>
        <taxon>Fungi</taxon>
        <taxon>Dikarya</taxon>
        <taxon>Ascomycota</taxon>
        <taxon>Pezizomycotina</taxon>
        <taxon>Pezizomycetes</taxon>
        <taxon>Pezizales</taxon>
        <taxon>Tuberaceae</taxon>
        <taxon>Tuber</taxon>
    </lineage>
</organism>
<evidence type="ECO:0000256" key="3">
    <source>
        <dbReference type="ARBA" id="ARBA00022777"/>
    </source>
</evidence>
<dbReference type="InterPro" id="IPR038286">
    <property type="entry name" value="IPK_sf"/>
</dbReference>
<evidence type="ECO:0000313" key="6">
    <source>
        <dbReference type="EMBL" id="CUS14283.1"/>
    </source>
</evidence>
<dbReference type="SUPFAM" id="SSF56104">
    <property type="entry name" value="SAICAR synthase-like"/>
    <property type="match status" value="1"/>
</dbReference>
<feature type="region of interest" description="Disordered" evidence="5">
    <location>
        <begin position="236"/>
        <end position="261"/>
    </location>
</feature>
<sequence length="303" mass="33158">MAASGLKASDLRAFDLAAAGQSVGLTMASDGVLSDESGALVIKPCTAREVAFYTSAAEHPKFQKWMPTFFGTLELSGQETTGEPVTHDRTASIVLQNLAYGFGKACVLDIKLGAQLWDDEAPQAKRDRLDAVSDATTSRPLGMRIAGMKVWKGEASGGYKVFDKHYGRTFTADNCLEAVKEYFAADINEEQKKLIAERFLKKVAEIREVLEAQESRMYSASLLFVYEGDGKVLETALGEEEENAKKPPKGEDDESEEDEKVKKVEELKLIDFAHANWAPGKGPDENALQGVRSAERLLAELVQ</sequence>
<dbReference type="GO" id="GO:0008440">
    <property type="term" value="F:inositol-1,4,5-trisphosphate 3-kinase activity"/>
    <property type="evidence" value="ECO:0007669"/>
    <property type="project" value="TreeGrafter"/>
</dbReference>
<dbReference type="GO" id="GO:0032958">
    <property type="term" value="P:inositol phosphate biosynthetic process"/>
    <property type="evidence" value="ECO:0007669"/>
    <property type="project" value="InterPro"/>
</dbReference>
<reference evidence="6" key="1">
    <citation type="submission" date="2015-10" db="EMBL/GenBank/DDBJ databases">
        <authorList>
            <person name="Regsiter A."/>
            <person name="william w."/>
        </authorList>
    </citation>
    <scope>NUCLEOTIDE SEQUENCE</scope>
    <source>
        <strain evidence="6">Montdore</strain>
    </source>
</reference>
<dbReference type="Pfam" id="PF03770">
    <property type="entry name" value="IPK"/>
    <property type="match status" value="1"/>
</dbReference>
<evidence type="ECO:0000256" key="1">
    <source>
        <dbReference type="ARBA" id="ARBA00007374"/>
    </source>
</evidence>
<keyword evidence="2 4" id="KW-0808">Transferase</keyword>
<keyword evidence="3 4" id="KW-0418">Kinase</keyword>
<keyword evidence="7" id="KW-1185">Reference proteome</keyword>
<dbReference type="EC" id="2.7.-.-" evidence="4"/>
<name>A0A292Q697_9PEZI</name>
<dbReference type="Proteomes" id="UP001412239">
    <property type="component" value="Unassembled WGS sequence"/>
</dbReference>
<accession>A0A292Q697</accession>
<dbReference type="InterPro" id="IPR005522">
    <property type="entry name" value="IPK"/>
</dbReference>